<feature type="region of interest" description="Disordered" evidence="1">
    <location>
        <begin position="154"/>
        <end position="250"/>
    </location>
</feature>
<protein>
    <submittedName>
        <fullName evidence="4">Nucleolin-like</fullName>
    </submittedName>
</protein>
<feature type="compositionally biased region" description="Polar residues" evidence="1">
    <location>
        <begin position="162"/>
        <end position="173"/>
    </location>
</feature>
<evidence type="ECO:0000313" key="3">
    <source>
        <dbReference type="Proteomes" id="UP000279833"/>
    </source>
</evidence>
<sequence length="282" mass="32231">MCEHCPENRTRIVYLDITKSCLKQGSPTNLKDVKYIDTYDDEEEDDDDDVNANTNTSRQVVTTSALDELIQLFLTREECARNHDFERDDDEAMAAAAARKRSEELEDFENNSKQLRPGYPNPTVEEAGLKWRLIEDRRAMNLNNRGFLGRNKKRLNRKQKCKSSVNKQRQNMGGFNDDEEDSDDVDDLDDNDGDDDCIEDDDLEENDEGDDDGDDDDDDDDDESVGSGADVEFVADTEEEQEKLAKSMSQAQQHMEDSVVAAYAGKVKKYLFQNYLPFSSRL</sequence>
<feature type="compositionally biased region" description="Acidic residues" evidence="1">
    <location>
        <begin position="176"/>
        <end position="224"/>
    </location>
</feature>
<reference evidence="2 3" key="2">
    <citation type="submission" date="2018-11" db="EMBL/GenBank/DDBJ databases">
        <authorList>
            <consortium name="Pathogen Informatics"/>
        </authorList>
    </citation>
    <scope>NUCLEOTIDE SEQUENCE [LARGE SCALE GENOMIC DNA]</scope>
    <source>
        <strain evidence="2">Dakar</strain>
        <strain evidence="3">Dakar, Senegal</strain>
    </source>
</reference>
<evidence type="ECO:0000256" key="1">
    <source>
        <dbReference type="SAM" id="MobiDB-lite"/>
    </source>
</evidence>
<accession>A0A183JJX7</accession>
<name>A0A183JJX7_9TREM</name>
<evidence type="ECO:0000313" key="4">
    <source>
        <dbReference type="WBParaSite" id="SCUD_0000300401-mRNA-1"/>
    </source>
</evidence>
<dbReference type="InterPro" id="IPR011989">
    <property type="entry name" value="ARM-like"/>
</dbReference>
<dbReference type="AlphaFoldDB" id="A0A183JJX7"/>
<dbReference type="EMBL" id="UZAK01003173">
    <property type="protein sequence ID" value="VDO78447.1"/>
    <property type="molecule type" value="Genomic_DNA"/>
</dbReference>
<organism evidence="4">
    <name type="scientific">Schistosoma curassoni</name>
    <dbReference type="NCBI Taxonomy" id="6186"/>
    <lineage>
        <taxon>Eukaryota</taxon>
        <taxon>Metazoa</taxon>
        <taxon>Spiralia</taxon>
        <taxon>Lophotrochozoa</taxon>
        <taxon>Platyhelminthes</taxon>
        <taxon>Trematoda</taxon>
        <taxon>Digenea</taxon>
        <taxon>Strigeidida</taxon>
        <taxon>Schistosomatoidea</taxon>
        <taxon>Schistosomatidae</taxon>
        <taxon>Schistosoma</taxon>
    </lineage>
</organism>
<keyword evidence="3" id="KW-1185">Reference proteome</keyword>
<proteinExistence type="predicted"/>
<gene>
    <name evidence="2" type="ORF">SCUD_LOCUS3005</name>
</gene>
<dbReference type="Proteomes" id="UP000279833">
    <property type="component" value="Unassembled WGS sequence"/>
</dbReference>
<dbReference type="STRING" id="6186.A0A183JJX7"/>
<feature type="region of interest" description="Disordered" evidence="1">
    <location>
        <begin position="100"/>
        <end position="124"/>
    </location>
</feature>
<evidence type="ECO:0000313" key="2">
    <source>
        <dbReference type="EMBL" id="VDO78447.1"/>
    </source>
</evidence>
<dbReference type="Gene3D" id="1.25.10.10">
    <property type="entry name" value="Leucine-rich Repeat Variant"/>
    <property type="match status" value="1"/>
</dbReference>
<dbReference type="WBParaSite" id="SCUD_0000300401-mRNA-1">
    <property type="protein sequence ID" value="SCUD_0000300401-mRNA-1"/>
    <property type="gene ID" value="SCUD_0000300401"/>
</dbReference>
<reference evidence="4" key="1">
    <citation type="submission" date="2016-06" db="UniProtKB">
        <authorList>
            <consortium name="WormBaseParasite"/>
        </authorList>
    </citation>
    <scope>IDENTIFICATION</scope>
</reference>